<reference evidence="1" key="1">
    <citation type="submission" date="2014-09" db="EMBL/GenBank/DDBJ databases">
        <authorList>
            <person name="Magalhaes I.L.F."/>
            <person name="Oliveira U."/>
            <person name="Santos F.R."/>
            <person name="Vidigal T.H.D.A."/>
            <person name="Brescovit A.D."/>
            <person name="Santos A.J."/>
        </authorList>
    </citation>
    <scope>NUCLEOTIDE SEQUENCE</scope>
    <source>
        <tissue evidence="1">Shoot tissue taken approximately 20 cm above the soil surface</tissue>
    </source>
</reference>
<evidence type="ECO:0000313" key="1">
    <source>
        <dbReference type="EMBL" id="JAD18799.1"/>
    </source>
</evidence>
<accession>A0A0A8XXR5</accession>
<sequence>MIPEWRAQERKASFCKPIYLIGLNGPR</sequence>
<organism evidence="1">
    <name type="scientific">Arundo donax</name>
    <name type="common">Giant reed</name>
    <name type="synonym">Donax arundinaceus</name>
    <dbReference type="NCBI Taxonomy" id="35708"/>
    <lineage>
        <taxon>Eukaryota</taxon>
        <taxon>Viridiplantae</taxon>
        <taxon>Streptophyta</taxon>
        <taxon>Embryophyta</taxon>
        <taxon>Tracheophyta</taxon>
        <taxon>Spermatophyta</taxon>
        <taxon>Magnoliopsida</taxon>
        <taxon>Liliopsida</taxon>
        <taxon>Poales</taxon>
        <taxon>Poaceae</taxon>
        <taxon>PACMAD clade</taxon>
        <taxon>Arundinoideae</taxon>
        <taxon>Arundineae</taxon>
        <taxon>Arundo</taxon>
    </lineage>
</organism>
<protein>
    <submittedName>
        <fullName evidence="1">Uncharacterized protein</fullName>
    </submittedName>
</protein>
<name>A0A0A8XXR5_ARUDO</name>
<dbReference type="EMBL" id="GBRH01279096">
    <property type="protein sequence ID" value="JAD18799.1"/>
    <property type="molecule type" value="Transcribed_RNA"/>
</dbReference>
<dbReference type="AlphaFoldDB" id="A0A0A8XXR5"/>
<proteinExistence type="predicted"/>
<reference evidence="1" key="2">
    <citation type="journal article" date="2015" name="Data Brief">
        <title>Shoot transcriptome of the giant reed, Arundo donax.</title>
        <authorList>
            <person name="Barrero R.A."/>
            <person name="Guerrero F.D."/>
            <person name="Moolhuijzen P."/>
            <person name="Goolsby J.A."/>
            <person name="Tidwell J."/>
            <person name="Bellgard S.E."/>
            <person name="Bellgard M.I."/>
        </authorList>
    </citation>
    <scope>NUCLEOTIDE SEQUENCE</scope>
    <source>
        <tissue evidence="1">Shoot tissue taken approximately 20 cm above the soil surface</tissue>
    </source>
</reference>